<name>A0A382FKZ9_9ZZZZ</name>
<evidence type="ECO:0000256" key="1">
    <source>
        <dbReference type="ARBA" id="ARBA00004651"/>
    </source>
</evidence>
<keyword evidence="10 12" id="KW-0472">Membrane</keyword>
<reference evidence="13" key="1">
    <citation type="submission" date="2018-05" db="EMBL/GenBank/DDBJ databases">
        <authorList>
            <person name="Lanie J.A."/>
            <person name="Ng W.-L."/>
            <person name="Kazmierczak K.M."/>
            <person name="Andrzejewski T.M."/>
            <person name="Davidsen T.M."/>
            <person name="Wayne K.J."/>
            <person name="Tettelin H."/>
            <person name="Glass J.I."/>
            <person name="Rusch D."/>
            <person name="Podicherti R."/>
            <person name="Tsui H.-C.T."/>
            <person name="Winkler M.E."/>
        </authorList>
    </citation>
    <scope>NUCLEOTIDE SEQUENCE</scope>
</reference>
<dbReference type="GO" id="GO:0009306">
    <property type="term" value="P:protein secretion"/>
    <property type="evidence" value="ECO:0007669"/>
    <property type="project" value="InterPro"/>
</dbReference>
<evidence type="ECO:0000256" key="4">
    <source>
        <dbReference type="ARBA" id="ARBA00022448"/>
    </source>
</evidence>
<evidence type="ECO:0000256" key="2">
    <source>
        <dbReference type="ARBA" id="ARBA00010690"/>
    </source>
</evidence>
<comment type="similarity">
    <text evidence="2">Belongs to the type III secretion exporter family.</text>
</comment>
<dbReference type="FunFam" id="3.40.1690.10:FF:000001">
    <property type="entry name" value="Flagellar biosynthetic protein FlhB"/>
    <property type="match status" value="1"/>
</dbReference>
<evidence type="ECO:0000313" key="13">
    <source>
        <dbReference type="EMBL" id="SVB63034.1"/>
    </source>
</evidence>
<feature type="transmembrane region" description="Helical" evidence="12">
    <location>
        <begin position="82"/>
        <end position="102"/>
    </location>
</feature>
<dbReference type="GO" id="GO:0044780">
    <property type="term" value="P:bacterial-type flagellum assembly"/>
    <property type="evidence" value="ECO:0007669"/>
    <property type="project" value="InterPro"/>
</dbReference>
<dbReference type="PANTHER" id="PTHR30531">
    <property type="entry name" value="FLAGELLAR BIOSYNTHETIC PROTEIN FLHB"/>
    <property type="match status" value="1"/>
</dbReference>
<proteinExistence type="inferred from homology"/>
<evidence type="ECO:0000256" key="10">
    <source>
        <dbReference type="ARBA" id="ARBA00023136"/>
    </source>
</evidence>
<keyword evidence="11" id="KW-1006">Bacterial flagellum protein export</keyword>
<dbReference type="EMBL" id="UINC01050273">
    <property type="protein sequence ID" value="SVB63034.1"/>
    <property type="molecule type" value="Genomic_DNA"/>
</dbReference>
<dbReference type="SUPFAM" id="SSF160544">
    <property type="entry name" value="EscU C-terminal domain-like"/>
    <property type="match status" value="1"/>
</dbReference>
<evidence type="ECO:0000256" key="12">
    <source>
        <dbReference type="SAM" id="Phobius"/>
    </source>
</evidence>
<accession>A0A382FKZ9</accession>
<evidence type="ECO:0000256" key="5">
    <source>
        <dbReference type="ARBA" id="ARBA00022475"/>
    </source>
</evidence>
<dbReference type="PRINTS" id="PR00950">
    <property type="entry name" value="TYPE3IMSPROT"/>
</dbReference>
<keyword evidence="5" id="KW-1003">Cell membrane</keyword>
<dbReference type="Gene3D" id="3.40.1690.10">
    <property type="entry name" value="secretion proteins EscU"/>
    <property type="match status" value="1"/>
</dbReference>
<dbReference type="InterPro" id="IPR029025">
    <property type="entry name" value="T3SS_substrate_exporter_C"/>
</dbReference>
<evidence type="ECO:0000256" key="9">
    <source>
        <dbReference type="ARBA" id="ARBA00022989"/>
    </source>
</evidence>
<evidence type="ECO:0000256" key="11">
    <source>
        <dbReference type="ARBA" id="ARBA00023225"/>
    </source>
</evidence>
<keyword evidence="4" id="KW-0813">Transport</keyword>
<feature type="non-terminal residue" evidence="13">
    <location>
        <position position="1"/>
    </location>
</feature>
<feature type="transmembrane region" description="Helical" evidence="12">
    <location>
        <begin position="178"/>
        <end position="201"/>
    </location>
</feature>
<evidence type="ECO:0000256" key="6">
    <source>
        <dbReference type="ARBA" id="ARBA00022692"/>
    </source>
</evidence>
<dbReference type="AlphaFoldDB" id="A0A382FKZ9"/>
<dbReference type="NCBIfam" id="TIGR00328">
    <property type="entry name" value="flhB"/>
    <property type="match status" value="1"/>
</dbReference>
<keyword evidence="8" id="KW-0653">Protein transport</keyword>
<dbReference type="PANTHER" id="PTHR30531:SF12">
    <property type="entry name" value="FLAGELLAR BIOSYNTHETIC PROTEIN FLHB"/>
    <property type="match status" value="1"/>
</dbReference>
<evidence type="ECO:0000256" key="3">
    <source>
        <dbReference type="ARBA" id="ARBA00021622"/>
    </source>
</evidence>
<keyword evidence="6 12" id="KW-0812">Transmembrane</keyword>
<dbReference type="Pfam" id="PF01312">
    <property type="entry name" value="Bac_export_2"/>
    <property type="match status" value="1"/>
</dbReference>
<protein>
    <recommendedName>
        <fullName evidence="3">Flagellar biosynthetic protein FlhB</fullName>
    </recommendedName>
</protein>
<keyword evidence="7" id="KW-1005">Bacterial flagellum biogenesis</keyword>
<keyword evidence="9 12" id="KW-1133">Transmembrane helix</keyword>
<dbReference type="InterPro" id="IPR006135">
    <property type="entry name" value="T3SS_substrate_exporter"/>
</dbReference>
<dbReference type="GO" id="GO:0005886">
    <property type="term" value="C:plasma membrane"/>
    <property type="evidence" value="ECO:0007669"/>
    <property type="project" value="UniProtKB-SubCell"/>
</dbReference>
<organism evidence="13">
    <name type="scientific">marine metagenome</name>
    <dbReference type="NCBI Taxonomy" id="408172"/>
    <lineage>
        <taxon>unclassified sequences</taxon>
        <taxon>metagenomes</taxon>
        <taxon>ecological metagenomes</taxon>
    </lineage>
</organism>
<evidence type="ECO:0000256" key="8">
    <source>
        <dbReference type="ARBA" id="ARBA00022927"/>
    </source>
</evidence>
<gene>
    <name evidence="13" type="ORF">METZ01_LOCUS215888</name>
</gene>
<dbReference type="Gene3D" id="6.10.250.2080">
    <property type="match status" value="1"/>
</dbReference>
<dbReference type="InterPro" id="IPR006136">
    <property type="entry name" value="FlhB"/>
</dbReference>
<comment type="subcellular location">
    <subcellularLocation>
        <location evidence="1">Cell membrane</location>
        <topology evidence="1">Multi-pass membrane protein</topology>
    </subcellularLocation>
</comment>
<evidence type="ECO:0000256" key="7">
    <source>
        <dbReference type="ARBA" id="ARBA00022795"/>
    </source>
</evidence>
<sequence>QKTEEASSKRITDTEEKGNFAQSREISSAFVLFASITAFSIVGKQATETVIKTWYSTLSQMGSINLDVHELFRLLKWNMQNFLSIIGPILAIIMVAGVLANVMQTGGFRFSAHPLSIKWNKLSPLKGLGRIFSKTSLVELFKSLFKITIVSVIAYQTIKGHWGEVPTLMGYGVGQTLFFMGEVMVEIMIKVLLVMIVLAALDFSFQKYTYLENLRMTKQEVKDERKDIEGNPQIKSRIRSVQLEMTRRRMMAAVPEADVVVTNPTHFSVAIKYNMENHTAPVVVAKGQNDIALRIREIAKENNVPLVEDKPLARTLYKTVEVGQLIPASLYKAVAEILAYVFKLKGKTSV</sequence>